<dbReference type="EMBL" id="CP012752">
    <property type="protein sequence ID" value="ALG08743.1"/>
    <property type="molecule type" value="Genomic_DNA"/>
</dbReference>
<reference evidence="1 2" key="1">
    <citation type="submission" date="2015-07" db="EMBL/GenBank/DDBJ databases">
        <title>Genome sequencing of Kibdelosporangium phytohabitans.</title>
        <authorList>
            <person name="Qin S."/>
            <person name="Xing K."/>
        </authorList>
    </citation>
    <scope>NUCLEOTIDE SEQUENCE [LARGE SCALE GENOMIC DNA]</scope>
    <source>
        <strain evidence="1 2">KLBMP1111</strain>
    </source>
</reference>
<dbReference type="STRING" id="860235.AOZ06_19100"/>
<accession>A0A0N7F3I7</accession>
<dbReference type="AlphaFoldDB" id="A0A0N7F3I7"/>
<protein>
    <submittedName>
        <fullName evidence="1">Uncharacterized protein</fullName>
    </submittedName>
</protein>
<dbReference type="InterPro" id="IPR029063">
    <property type="entry name" value="SAM-dependent_MTases_sf"/>
</dbReference>
<evidence type="ECO:0000313" key="2">
    <source>
        <dbReference type="Proteomes" id="UP000063699"/>
    </source>
</evidence>
<dbReference type="KEGG" id="kphy:AOZ06_19100"/>
<dbReference type="SUPFAM" id="SSF53335">
    <property type="entry name" value="S-adenosyl-L-methionine-dependent methyltransferases"/>
    <property type="match status" value="1"/>
</dbReference>
<dbReference type="Proteomes" id="UP000063699">
    <property type="component" value="Chromosome"/>
</dbReference>
<organism evidence="1 2">
    <name type="scientific">Kibdelosporangium phytohabitans</name>
    <dbReference type="NCBI Taxonomy" id="860235"/>
    <lineage>
        <taxon>Bacteria</taxon>
        <taxon>Bacillati</taxon>
        <taxon>Actinomycetota</taxon>
        <taxon>Actinomycetes</taxon>
        <taxon>Pseudonocardiales</taxon>
        <taxon>Pseudonocardiaceae</taxon>
        <taxon>Kibdelosporangium</taxon>
    </lineage>
</organism>
<name>A0A0N7F3I7_9PSEU</name>
<sequence length="433" mass="48372">MWCVVQIVDRWNTVYFEGRLSTGVLAELRELADASEDALALADRAFRLMRAAGLRPADLSVFTAWLIGFSVPRTVPSAWSGTVPPVTMAGRHRVLDEYVARNPWHRPGGQGVFVDIGCGFPPFTTIETAQRLPGWRVVGVDPAFSRYVVYNTEGAYACYDDDLRLRYYQAGTYDPDSDTSKRRFQEILERLLPRLTGDEVADDGGRLVRDPMHRYETDNLQLVGGGIGEYTIDGGVDVIRCMNVFMYFDHAFRQKALAWAAPLLRPGGLFLCGSNWMDSASSRYTVYRKENDRLVAKEFAFSIDNVRPIDLAPWYGLHDDNLENLANAHAVGTVRADTPFLRRFDKRMDSLLAQLNMCPRDADGYLGHAPAGMPAEDRARCSSILAAQLDDEGFVSEAVDVLRRSGRHAWRNHVGHVAMRPVTPPPLAPSSVL</sequence>
<dbReference type="Gene3D" id="3.40.50.150">
    <property type="entry name" value="Vaccinia Virus protein VP39"/>
    <property type="match status" value="1"/>
</dbReference>
<evidence type="ECO:0000313" key="1">
    <source>
        <dbReference type="EMBL" id="ALG08743.1"/>
    </source>
</evidence>
<proteinExistence type="predicted"/>
<keyword evidence="2" id="KW-1185">Reference proteome</keyword>
<gene>
    <name evidence="1" type="ORF">AOZ06_19100</name>
</gene>